<dbReference type="GeneID" id="107414586"/>
<keyword evidence="1" id="KW-1133">Transmembrane helix</keyword>
<organism evidence="4 5">
    <name type="scientific">Ziziphus jujuba</name>
    <name type="common">Chinese jujube</name>
    <name type="synonym">Ziziphus sativa</name>
    <dbReference type="NCBI Taxonomy" id="326968"/>
    <lineage>
        <taxon>Eukaryota</taxon>
        <taxon>Viridiplantae</taxon>
        <taxon>Streptophyta</taxon>
        <taxon>Embryophyta</taxon>
        <taxon>Tracheophyta</taxon>
        <taxon>Spermatophyta</taxon>
        <taxon>Magnoliopsida</taxon>
        <taxon>eudicotyledons</taxon>
        <taxon>Gunneridae</taxon>
        <taxon>Pentapetalae</taxon>
        <taxon>rosids</taxon>
        <taxon>fabids</taxon>
        <taxon>Rosales</taxon>
        <taxon>Rhamnaceae</taxon>
        <taxon>Paliureae</taxon>
        <taxon>Ziziphus</taxon>
    </lineage>
</organism>
<evidence type="ECO:0000256" key="1">
    <source>
        <dbReference type="SAM" id="Phobius"/>
    </source>
</evidence>
<dbReference type="GO" id="GO:0009055">
    <property type="term" value="F:electron transfer activity"/>
    <property type="evidence" value="ECO:0007669"/>
    <property type="project" value="InterPro"/>
</dbReference>
<feature type="transmembrane region" description="Helical" evidence="1">
    <location>
        <begin position="162"/>
        <end position="182"/>
    </location>
</feature>
<dbReference type="Proteomes" id="UP001652623">
    <property type="component" value="Chromosome 1"/>
</dbReference>
<proteinExistence type="predicted"/>
<gene>
    <name evidence="5" type="primary">LOC107414586</name>
</gene>
<keyword evidence="2" id="KW-0732">Signal</keyword>
<evidence type="ECO:0000259" key="3">
    <source>
        <dbReference type="PROSITE" id="PS51485"/>
    </source>
</evidence>
<dbReference type="PROSITE" id="PS51485">
    <property type="entry name" value="PHYTOCYANIN"/>
    <property type="match status" value="1"/>
</dbReference>
<dbReference type="SUPFAM" id="SSF49503">
    <property type="entry name" value="Cupredoxins"/>
    <property type="match status" value="1"/>
</dbReference>
<feature type="signal peptide" evidence="2">
    <location>
        <begin position="1"/>
        <end position="25"/>
    </location>
</feature>
<keyword evidence="4" id="KW-1185">Reference proteome</keyword>
<evidence type="ECO:0000256" key="2">
    <source>
        <dbReference type="SAM" id="SignalP"/>
    </source>
</evidence>
<name>A0A6P3ZIM7_ZIZJJ</name>
<protein>
    <submittedName>
        <fullName evidence="5">Chemocyanin</fullName>
    </submittedName>
</protein>
<evidence type="ECO:0000313" key="4">
    <source>
        <dbReference type="Proteomes" id="UP001652623"/>
    </source>
</evidence>
<dbReference type="Gene3D" id="2.60.40.420">
    <property type="entry name" value="Cupredoxins - blue copper proteins"/>
    <property type="match status" value="1"/>
</dbReference>
<dbReference type="PANTHER" id="PTHR33021:SF31">
    <property type="entry name" value="OS02G0720100 PROTEIN"/>
    <property type="match status" value="1"/>
</dbReference>
<reference evidence="5" key="2">
    <citation type="submission" date="2025-08" db="UniProtKB">
        <authorList>
            <consortium name="RefSeq"/>
        </authorList>
    </citation>
    <scope>IDENTIFICATION</scope>
    <source>
        <tissue evidence="5">Seedling</tissue>
    </source>
</reference>
<dbReference type="PANTHER" id="PTHR33021">
    <property type="entry name" value="BLUE COPPER PROTEIN"/>
    <property type="match status" value="1"/>
</dbReference>
<dbReference type="InParanoid" id="A0A6P3ZIM7"/>
<dbReference type="GO" id="GO:0005886">
    <property type="term" value="C:plasma membrane"/>
    <property type="evidence" value="ECO:0007669"/>
    <property type="project" value="TreeGrafter"/>
</dbReference>
<dbReference type="InterPro" id="IPR039391">
    <property type="entry name" value="Phytocyanin-like"/>
</dbReference>
<accession>A0A6P3ZIM7</accession>
<feature type="chain" id="PRO_5045350721" evidence="2">
    <location>
        <begin position="26"/>
        <end position="183"/>
    </location>
</feature>
<dbReference type="InterPro" id="IPR003245">
    <property type="entry name" value="Phytocyanin_dom"/>
</dbReference>
<dbReference type="InterPro" id="IPR008972">
    <property type="entry name" value="Cupredoxin"/>
</dbReference>
<dbReference type="KEGG" id="zju:107414586"/>
<reference evidence="4" key="1">
    <citation type="submission" date="2025-05" db="UniProtKB">
        <authorList>
            <consortium name="RefSeq"/>
        </authorList>
    </citation>
    <scope>NUCLEOTIDE SEQUENCE [LARGE SCALE GENOMIC DNA]</scope>
</reference>
<dbReference type="Pfam" id="PF02298">
    <property type="entry name" value="Cu_bind_like"/>
    <property type="match status" value="1"/>
</dbReference>
<feature type="domain" description="Phytocyanin" evidence="3">
    <location>
        <begin position="27"/>
        <end position="127"/>
    </location>
</feature>
<keyword evidence="1" id="KW-0472">Membrane</keyword>
<keyword evidence="1" id="KW-0812">Transmembrane</keyword>
<evidence type="ECO:0000313" key="5">
    <source>
        <dbReference type="RefSeq" id="XP_015878216.2"/>
    </source>
</evidence>
<dbReference type="AlphaFoldDB" id="A0A6P3ZIM7"/>
<dbReference type="CDD" id="cd04216">
    <property type="entry name" value="Phytocyanin"/>
    <property type="match status" value="1"/>
</dbReference>
<sequence length="183" mass="19658">MAALRLVGFALVFAILSFGGKWVGAQVHHVVGGDRGWDPSTDVASWSSGKTFRVGDKIWFTYSAAQGGIAELKSREEYEACDVSNPIRMYTDGLDSISLEAEGLRFFASSDTDKCKNGLRVHVEVLPEAEAQQKQVETKTPMVEVSMVMADGPATPSGAPHLTGAATSILILFIFGLLCSLML</sequence>
<dbReference type="RefSeq" id="XP_015878216.2">
    <property type="nucleotide sequence ID" value="XM_016022730.4"/>
</dbReference>